<gene>
    <name evidence="1" type="primary">CLTCL1</name>
    <name evidence="1" type="ORF">T4C_1076</name>
</gene>
<dbReference type="PANTHER" id="PTHR10292">
    <property type="entry name" value="CLATHRIN HEAVY CHAIN RELATED"/>
    <property type="match status" value="1"/>
</dbReference>
<comment type="caution">
    <text evidence="1">The sequence shown here is derived from an EMBL/GenBank/DDBJ whole genome shotgun (WGS) entry which is preliminary data.</text>
</comment>
<reference evidence="1 2" key="1">
    <citation type="submission" date="2015-01" db="EMBL/GenBank/DDBJ databases">
        <title>Evolution of Trichinella species and genotypes.</title>
        <authorList>
            <person name="Korhonen P.K."/>
            <person name="Edoardo P."/>
            <person name="Giuseppe L.R."/>
            <person name="Gasser R.B."/>
        </authorList>
    </citation>
    <scope>NUCLEOTIDE SEQUENCE [LARGE SCALE GENOMIC DNA]</scope>
    <source>
        <strain evidence="1">ISS176</strain>
    </source>
</reference>
<dbReference type="GO" id="GO:0030132">
    <property type="term" value="C:clathrin coat of coated pit"/>
    <property type="evidence" value="ECO:0007669"/>
    <property type="project" value="InterPro"/>
</dbReference>
<dbReference type="InterPro" id="IPR016024">
    <property type="entry name" value="ARM-type_fold"/>
</dbReference>
<dbReference type="Pfam" id="PF13838">
    <property type="entry name" value="Clathrin_H_link"/>
    <property type="match status" value="1"/>
</dbReference>
<evidence type="ECO:0000313" key="2">
    <source>
        <dbReference type="Proteomes" id="UP000054826"/>
    </source>
</evidence>
<dbReference type="Proteomes" id="UP000054826">
    <property type="component" value="Unassembled WGS sequence"/>
</dbReference>
<organism evidence="1 2">
    <name type="scientific">Trichinella pseudospiralis</name>
    <name type="common">Parasitic roundworm</name>
    <dbReference type="NCBI Taxonomy" id="6337"/>
    <lineage>
        <taxon>Eukaryota</taxon>
        <taxon>Metazoa</taxon>
        <taxon>Ecdysozoa</taxon>
        <taxon>Nematoda</taxon>
        <taxon>Enoplea</taxon>
        <taxon>Dorylaimia</taxon>
        <taxon>Trichinellida</taxon>
        <taxon>Trichinellidae</taxon>
        <taxon>Trichinella</taxon>
    </lineage>
</organism>
<dbReference type="SUPFAM" id="SSF48371">
    <property type="entry name" value="ARM repeat"/>
    <property type="match status" value="1"/>
</dbReference>
<dbReference type="GO" id="GO:0005198">
    <property type="term" value="F:structural molecule activity"/>
    <property type="evidence" value="ECO:0007669"/>
    <property type="project" value="InterPro"/>
</dbReference>
<dbReference type="Gene3D" id="2.130.10.110">
    <property type="entry name" value="Clathrin heavy-chain terminal domain"/>
    <property type="match status" value="1"/>
</dbReference>
<sequence length="554" mass="64257">MQSIPVAIDIRCQFKLGDLGIDESKVDFSTISLQSDKYVCFRDEQNYFTSLYVLYGEQFSELWHLKHLRKCKFALMNPSLKIIAIIGYRNLEVWDLETKTPRRYFAILNNPLIFYKWIDINNILILTYKGILLSWNIGENNEVKHMLKLKHSFYNCNISDILIDNRCEWFLIIESHITKASIFFSFVFQKKINKKLSSMMLLCNIHQQKTELHSAVTACFLHFKPNANAEPCTLLCILRCDTFYDCVIQIENLSKHGCPFVKKTISFSFPYGRRDDFPVAMQANDKYGILFVMTFYGFLHVFDVNESICLYEGVFSNYPVVSSTTYKHSGILCVNQEGHILTAVINEQEIISCLSIALKNKSSVMKFARRCNFPGADGLYACEFWELCKNGEYYKAAELAAIIRMDALTEKIIEFLQSVKMGKRERNPVFLYFKRRLENGQLSDFESFKLCELVLQRKRINLVKNWMKANKLFCSEKLGNLFKKYDNSLAWSAYLRAGCYSKAIECLAEKYQLNSAALTSNRNCTKHDYISIFQQTVTNQNVQALQSLKSKSAN</sequence>
<dbReference type="InterPro" id="IPR016025">
    <property type="entry name" value="Clathrin_H-chain_N"/>
</dbReference>
<dbReference type="GO" id="GO:0071439">
    <property type="term" value="C:clathrin complex"/>
    <property type="evidence" value="ECO:0007669"/>
    <property type="project" value="TreeGrafter"/>
</dbReference>
<dbReference type="EMBL" id="JYDV01000068">
    <property type="protein sequence ID" value="KRZ36740.1"/>
    <property type="molecule type" value="Genomic_DNA"/>
</dbReference>
<dbReference type="GO" id="GO:0006898">
    <property type="term" value="P:receptor-mediated endocytosis"/>
    <property type="evidence" value="ECO:0007669"/>
    <property type="project" value="TreeGrafter"/>
</dbReference>
<dbReference type="PANTHER" id="PTHR10292:SF1">
    <property type="entry name" value="CLATHRIN HEAVY CHAIN"/>
    <property type="match status" value="1"/>
</dbReference>
<protein>
    <submittedName>
        <fullName evidence="1">Clathrin heavy chain 1</fullName>
    </submittedName>
</protein>
<dbReference type="GO" id="GO:0032051">
    <property type="term" value="F:clathrin light chain binding"/>
    <property type="evidence" value="ECO:0007669"/>
    <property type="project" value="TreeGrafter"/>
</dbReference>
<dbReference type="SUPFAM" id="SSF50989">
    <property type="entry name" value="Clathrin heavy-chain terminal domain"/>
    <property type="match status" value="1"/>
</dbReference>
<dbReference type="GO" id="GO:0006886">
    <property type="term" value="P:intracellular protein transport"/>
    <property type="evidence" value="ECO:0007669"/>
    <property type="project" value="InterPro"/>
</dbReference>
<proteinExistence type="predicted"/>
<accession>A0A0V1JP42</accession>
<name>A0A0V1JP42_TRIPS</name>
<dbReference type="GO" id="GO:0030130">
    <property type="term" value="C:clathrin coat of trans-Golgi network vesicle"/>
    <property type="evidence" value="ECO:0007669"/>
    <property type="project" value="InterPro"/>
</dbReference>
<dbReference type="AlphaFoldDB" id="A0A0V1JP42"/>
<evidence type="ECO:0000313" key="1">
    <source>
        <dbReference type="EMBL" id="KRZ36740.1"/>
    </source>
</evidence>